<proteinExistence type="predicted"/>
<sequence length="421" mass="46583">MLLLWKIFSNSCHARRHEKTTCTRNPFRAMKHYDNDHMQFMQGATLKEHIETCKGSSTGSQHAMPPIPLATSMGTVFADDYDEKINAREGISLIDTSVMDLQQGVLAASVAGVIDVISIIWLHYQNWLRSGCCGCCGVLRGSFGVWGGWVLRALRGKFSIVRVGEGNARVDEGNVRECEGVWDGEWCEGGVKGEGVRAALDNEVLRADVCEIRWEWSSTGMQRRAALFGSIPTFENPGLTRPGSDTGSPWWEASSLIAQPLRPHSTGDIQNDLNLLPTDKNPTSLNLDIWVHIQHSLVGLSTFEKLFLPRVTVRLDHNVAVHRPAGKKQRVALLAEELGIAHNIVSRAWMANRPIGIAARELGSDHPRATMATKSRCDIARQQLLLLLPYPTATQAEDGEESYMSSCFTGVTRLPTSKTRQ</sequence>
<keyword evidence="2" id="KW-1185">Reference proteome</keyword>
<dbReference type="Proteomes" id="UP001159363">
    <property type="component" value="Chromosome 6"/>
</dbReference>
<organism evidence="1 2">
    <name type="scientific">Dryococelus australis</name>
    <dbReference type="NCBI Taxonomy" id="614101"/>
    <lineage>
        <taxon>Eukaryota</taxon>
        <taxon>Metazoa</taxon>
        <taxon>Ecdysozoa</taxon>
        <taxon>Arthropoda</taxon>
        <taxon>Hexapoda</taxon>
        <taxon>Insecta</taxon>
        <taxon>Pterygota</taxon>
        <taxon>Neoptera</taxon>
        <taxon>Polyneoptera</taxon>
        <taxon>Phasmatodea</taxon>
        <taxon>Verophasmatodea</taxon>
        <taxon>Anareolatae</taxon>
        <taxon>Phasmatidae</taxon>
        <taxon>Eurycanthinae</taxon>
        <taxon>Dryococelus</taxon>
    </lineage>
</organism>
<gene>
    <name evidence="1" type="ORF">PR048_019921</name>
</gene>
<name>A0ABQ9H4V2_9NEOP</name>
<evidence type="ECO:0000313" key="2">
    <source>
        <dbReference type="Proteomes" id="UP001159363"/>
    </source>
</evidence>
<protein>
    <submittedName>
        <fullName evidence="1">Uncharacterized protein</fullName>
    </submittedName>
</protein>
<accession>A0ABQ9H4V2</accession>
<evidence type="ECO:0000313" key="1">
    <source>
        <dbReference type="EMBL" id="KAJ8879313.1"/>
    </source>
</evidence>
<reference evidence="1 2" key="1">
    <citation type="submission" date="2023-02" db="EMBL/GenBank/DDBJ databases">
        <title>LHISI_Scaffold_Assembly.</title>
        <authorList>
            <person name="Stuart O.P."/>
            <person name="Cleave R."/>
            <person name="Magrath M.J.L."/>
            <person name="Mikheyev A.S."/>
        </authorList>
    </citation>
    <scope>NUCLEOTIDE SEQUENCE [LARGE SCALE GENOMIC DNA]</scope>
    <source>
        <strain evidence="1">Daus_M_001</strain>
        <tissue evidence="1">Leg muscle</tissue>
    </source>
</reference>
<comment type="caution">
    <text evidence="1">The sequence shown here is derived from an EMBL/GenBank/DDBJ whole genome shotgun (WGS) entry which is preliminary data.</text>
</comment>
<dbReference type="EMBL" id="JARBHB010000007">
    <property type="protein sequence ID" value="KAJ8879313.1"/>
    <property type="molecule type" value="Genomic_DNA"/>
</dbReference>